<gene>
    <name evidence="2" type="ORF">PIB30_035717</name>
</gene>
<feature type="compositionally biased region" description="Polar residues" evidence="1">
    <location>
        <begin position="100"/>
        <end position="110"/>
    </location>
</feature>
<feature type="non-terminal residue" evidence="2">
    <location>
        <position position="1"/>
    </location>
</feature>
<sequence length="110" mass="12062">AGNMQSRSNATHKNDACLILVQAMSSCVGWLPAPGDYFRITPKYGLLTVKCRGPSPMRPALPVGVRTYPRYVVEEGSNSSHDKSLVPERVRIPSPESYKASKTASTVRNR</sequence>
<accession>A0ABU6YBX8</accession>
<evidence type="ECO:0000256" key="1">
    <source>
        <dbReference type="SAM" id="MobiDB-lite"/>
    </source>
</evidence>
<keyword evidence="3" id="KW-1185">Reference proteome</keyword>
<evidence type="ECO:0000313" key="3">
    <source>
        <dbReference type="Proteomes" id="UP001341840"/>
    </source>
</evidence>
<proteinExistence type="predicted"/>
<organism evidence="2 3">
    <name type="scientific">Stylosanthes scabra</name>
    <dbReference type="NCBI Taxonomy" id="79078"/>
    <lineage>
        <taxon>Eukaryota</taxon>
        <taxon>Viridiplantae</taxon>
        <taxon>Streptophyta</taxon>
        <taxon>Embryophyta</taxon>
        <taxon>Tracheophyta</taxon>
        <taxon>Spermatophyta</taxon>
        <taxon>Magnoliopsida</taxon>
        <taxon>eudicotyledons</taxon>
        <taxon>Gunneridae</taxon>
        <taxon>Pentapetalae</taxon>
        <taxon>rosids</taxon>
        <taxon>fabids</taxon>
        <taxon>Fabales</taxon>
        <taxon>Fabaceae</taxon>
        <taxon>Papilionoideae</taxon>
        <taxon>50 kb inversion clade</taxon>
        <taxon>dalbergioids sensu lato</taxon>
        <taxon>Dalbergieae</taxon>
        <taxon>Pterocarpus clade</taxon>
        <taxon>Stylosanthes</taxon>
    </lineage>
</organism>
<feature type="compositionally biased region" description="Basic and acidic residues" evidence="1">
    <location>
        <begin position="80"/>
        <end position="91"/>
    </location>
</feature>
<reference evidence="2 3" key="1">
    <citation type="journal article" date="2023" name="Plants (Basel)">
        <title>Bridging the Gap: Combining Genomics and Transcriptomics Approaches to Understand Stylosanthes scabra, an Orphan Legume from the Brazilian Caatinga.</title>
        <authorList>
            <person name="Ferreira-Neto J.R.C."/>
            <person name="da Silva M.D."/>
            <person name="Binneck E."/>
            <person name="de Melo N.F."/>
            <person name="da Silva R.H."/>
            <person name="de Melo A.L.T.M."/>
            <person name="Pandolfi V."/>
            <person name="Bustamante F.O."/>
            <person name="Brasileiro-Vidal A.C."/>
            <person name="Benko-Iseppon A.M."/>
        </authorList>
    </citation>
    <scope>NUCLEOTIDE SEQUENCE [LARGE SCALE GENOMIC DNA]</scope>
    <source>
        <tissue evidence="2">Leaves</tissue>
    </source>
</reference>
<comment type="caution">
    <text evidence="2">The sequence shown here is derived from an EMBL/GenBank/DDBJ whole genome shotgun (WGS) entry which is preliminary data.</text>
</comment>
<feature type="region of interest" description="Disordered" evidence="1">
    <location>
        <begin position="74"/>
        <end position="110"/>
    </location>
</feature>
<name>A0ABU6YBX8_9FABA</name>
<evidence type="ECO:0000313" key="2">
    <source>
        <dbReference type="EMBL" id="MED6207421.1"/>
    </source>
</evidence>
<dbReference type="EMBL" id="JASCZI010241827">
    <property type="protein sequence ID" value="MED6207421.1"/>
    <property type="molecule type" value="Genomic_DNA"/>
</dbReference>
<protein>
    <submittedName>
        <fullName evidence="2">Uncharacterized protein</fullName>
    </submittedName>
</protein>
<dbReference type="Proteomes" id="UP001341840">
    <property type="component" value="Unassembled WGS sequence"/>
</dbReference>